<proteinExistence type="predicted"/>
<feature type="region of interest" description="Disordered" evidence="1">
    <location>
        <begin position="363"/>
        <end position="382"/>
    </location>
</feature>
<dbReference type="EMBL" id="CAXDID020000404">
    <property type="protein sequence ID" value="CAL6087966.1"/>
    <property type="molecule type" value="Genomic_DNA"/>
</dbReference>
<evidence type="ECO:0000313" key="2">
    <source>
        <dbReference type="EMBL" id="CAI9949436.1"/>
    </source>
</evidence>
<evidence type="ECO:0000256" key="1">
    <source>
        <dbReference type="SAM" id="MobiDB-lite"/>
    </source>
</evidence>
<comment type="caution">
    <text evidence="2">The sequence shown here is derived from an EMBL/GenBank/DDBJ whole genome shotgun (WGS) entry which is preliminary data.</text>
</comment>
<reference evidence="3 4" key="2">
    <citation type="submission" date="2024-07" db="EMBL/GenBank/DDBJ databases">
        <authorList>
            <person name="Akdeniz Z."/>
        </authorList>
    </citation>
    <scope>NUCLEOTIDE SEQUENCE [LARGE SCALE GENOMIC DNA]</scope>
</reference>
<feature type="compositionally biased region" description="Polar residues" evidence="1">
    <location>
        <begin position="465"/>
        <end position="477"/>
    </location>
</feature>
<keyword evidence="4" id="KW-1185">Reference proteome</keyword>
<evidence type="ECO:0000313" key="4">
    <source>
        <dbReference type="Proteomes" id="UP001642409"/>
    </source>
</evidence>
<gene>
    <name evidence="2" type="ORF">HINF_LOCUS37081</name>
    <name evidence="3" type="ORF">HINF_LOCUS63900</name>
</gene>
<evidence type="ECO:0000313" key="3">
    <source>
        <dbReference type="EMBL" id="CAL6087966.1"/>
    </source>
</evidence>
<reference evidence="2" key="1">
    <citation type="submission" date="2023-06" db="EMBL/GenBank/DDBJ databases">
        <authorList>
            <person name="Kurt Z."/>
        </authorList>
    </citation>
    <scope>NUCLEOTIDE SEQUENCE</scope>
</reference>
<protein>
    <submittedName>
        <fullName evidence="2">Uncharacterized protein</fullName>
    </submittedName>
</protein>
<dbReference type="Proteomes" id="UP001642409">
    <property type="component" value="Unassembled WGS sequence"/>
</dbReference>
<name>A0AA86UF35_9EUKA</name>
<organism evidence="2">
    <name type="scientific">Hexamita inflata</name>
    <dbReference type="NCBI Taxonomy" id="28002"/>
    <lineage>
        <taxon>Eukaryota</taxon>
        <taxon>Metamonada</taxon>
        <taxon>Diplomonadida</taxon>
        <taxon>Hexamitidae</taxon>
        <taxon>Hexamitinae</taxon>
        <taxon>Hexamita</taxon>
    </lineage>
</organism>
<feature type="region of interest" description="Disordered" evidence="1">
    <location>
        <begin position="435"/>
        <end position="482"/>
    </location>
</feature>
<dbReference type="AlphaFoldDB" id="A0AA86UF35"/>
<sequence>MYPFINQQDLEKLQPLHRFEESNPIRVTRRFRRSSSDDPFDPLPLDANELELAYMLSDVFLHKTANVETFSYLYDRLRKLSVNLRQHSTVYDELLLMFTSLALPLYLSVSLPTSDTDFGTYQTQNFYWLYNEMISQNMNSSDQFIRVLCGQESTHPLYLQVTKHISCNNDEEALNLIIQSLMLPSTDACVASSLFLKLFKNESRLLQYKQLVQRIPVHLLSQNFIIESLKFRFPFIFSQMNQKIGTQLTWNPTGIVSVQLTLPKLFSTSNRFITPLKSFYENKAVSTPQNITESNPLQDLRVFEFQREDTPFVDTKLNEKNSPIIGEVQTNQFGAKIVVGAEPKFNMSAFGLNIARSGEKKEEPKSTFNLGGEKPTFNLGGDKKEETKIFNFGEKKEEVKPAFNFGENKTEPKLDAKPTFNFGQKETVKPTFTLGEKKEETKPTFNFGQKEEKKTDQPQFVFGQPKSQPQEPISSNKSDTKPNFAFVPPKEVSEPKQFSQQPQTELKQPIALQPSFTQPAQYQNNSLMQFDPQICVLLQPHLKQLQQKLAIELLQEKVNEQNALKILKRLQVNISQNEENIATVNEDQTIYKQTTTTLRYEDEYSGMRQTVMNAFSLVWK</sequence>
<accession>A0AA86UF35</accession>
<dbReference type="EMBL" id="CATOUU010000797">
    <property type="protein sequence ID" value="CAI9949436.1"/>
    <property type="molecule type" value="Genomic_DNA"/>
</dbReference>